<sequence>MIVNYRYPSIFLSILLLFSFPVQAQEDQLAYGQLTTADGLTNNHISDILFDEKGFFWIGTNDGLLRYDGTSFEVFKVENEEGGFRSNRVIDLHKAGNTDLLICTEGGGVSRYNTKTERFTWLNDRLGMLNESDRYNCTFVDAKGRIWIGAYSGVYLIEHLDQKNKAIFFSDNNANTPIKDIRFILEDAEGRLWFATPQEIYTYQEDTKTFEKYTTLKDKMGQLMGNITHFSANKEKSVLWVGLDNGLAEIQISSGEIRHFGQKGSVFKTTGGRTIWTVYEDTRGSLWVGHQEGASLLRKGSKEFEPVKSIDNPIYTIIEGVGERLWLGSVSKGIYFTDPFISRFELYTQTDKGKGALANNVVLSFMEDEDRQVWVGTDGGGIHVIDQNGVLHHKKGSQFLEDKVILSFLYAGNNKAWVGTYANGLNFIDLKKGLLKQYKKQEEKGLPSNDIRVIYPDVDGTLWLGLNNGGLSHFDPKKETFENFQEEVGRWDVLPSNSVSGVLRDQEGLLWVSTYYGLALMTDENKGVFKRYFPGDDLDIPRIGNMLSCMFIDSHNNFWVGSYGGGLLLFDHKKGEFVKQYGEKDGLPNNTVYGILEDASGKLWISTNQGISMLDLSTESFTSYKVKDGLQSNEFRYGAYMKSSSGKMYFGGVKGFNSFYPERVYFNTYIPPVALTHLTVGKDEVQVGDEYGILDTSLLYTDAITLKSDQSSFSIEFAALSYINTEKNQYLYKLEGFDKDWVRTTIPRAKYTNIPFGEYTFRVKASNHDNTWNEKGASLEVVILPAYWETLWFKLLLLLIGIMAMIMLLRWRLNRVKERGVILEQRVKERSDLLLEQAKELDQKNKVLDQQSALLLEQSKDLLKQNEELEVKRDELAKHNIALEEANQKLGHQNELIVSGLNYAQTIQETILPKPSFLKKFFKDTFLFYRPKHIVSGDFYWSLEMEDKLCFAMADCTGHGVPGALMSVLQANSLNRFVGEWKLSSPSIILQHLHENTMKVLRQPESGNTDGMDICLCFFEKTEEGYHLCYSGGKMNFFHYEKATGILHRRTTGRKAIGGKKSDKVFEDQELSLKNGDRLFFYTDGYIDQVGEKSGKKLGTPMLLTVLQANVDKPLGLLDKTLPLIFEQYKGEEEQRDDVTVVGLEI</sequence>
<keyword evidence="2" id="KW-0175">Coiled coil</keyword>
<keyword evidence="4" id="KW-0732">Signal</keyword>
<organism evidence="6 7">
    <name type="scientific">Algivirga pacifica</name>
    <dbReference type="NCBI Taxonomy" id="1162670"/>
    <lineage>
        <taxon>Bacteria</taxon>
        <taxon>Pseudomonadati</taxon>
        <taxon>Bacteroidota</taxon>
        <taxon>Cytophagia</taxon>
        <taxon>Cytophagales</taxon>
        <taxon>Flammeovirgaceae</taxon>
        <taxon>Algivirga</taxon>
    </lineage>
</organism>
<comment type="caution">
    <text evidence="6">The sequence shown here is derived from an EMBL/GenBank/DDBJ whole genome shotgun (WGS) entry which is preliminary data.</text>
</comment>
<name>A0ABP9D4R3_9BACT</name>
<gene>
    <name evidence="6" type="ORF">GCM10023331_11340</name>
</gene>
<dbReference type="Gene3D" id="2.60.40.10">
    <property type="entry name" value="Immunoglobulins"/>
    <property type="match status" value="1"/>
</dbReference>
<dbReference type="SUPFAM" id="SSF63829">
    <property type="entry name" value="Calcium-dependent phosphotriesterase"/>
    <property type="match status" value="2"/>
</dbReference>
<dbReference type="InterPro" id="IPR013783">
    <property type="entry name" value="Ig-like_fold"/>
</dbReference>
<dbReference type="InterPro" id="IPR001932">
    <property type="entry name" value="PPM-type_phosphatase-like_dom"/>
</dbReference>
<dbReference type="InterPro" id="IPR036457">
    <property type="entry name" value="PPM-type-like_dom_sf"/>
</dbReference>
<evidence type="ECO:0000256" key="2">
    <source>
        <dbReference type="SAM" id="Coils"/>
    </source>
</evidence>
<keyword evidence="1" id="KW-0597">Phosphoprotein</keyword>
<feature type="signal peptide" evidence="4">
    <location>
        <begin position="1"/>
        <end position="24"/>
    </location>
</feature>
<feature type="coiled-coil region" evidence="2">
    <location>
        <begin position="824"/>
        <end position="889"/>
    </location>
</feature>
<dbReference type="Gene3D" id="3.60.40.10">
    <property type="entry name" value="PPM-type phosphatase domain"/>
    <property type="match status" value="1"/>
</dbReference>
<feature type="chain" id="PRO_5045829555" description="PPM-type phosphatase domain-containing protein" evidence="4">
    <location>
        <begin position="25"/>
        <end position="1146"/>
    </location>
</feature>
<dbReference type="Pfam" id="PF07495">
    <property type="entry name" value="Y_Y_Y"/>
    <property type="match status" value="1"/>
</dbReference>
<dbReference type="EMBL" id="BAABJX010000020">
    <property type="protein sequence ID" value="GAA4828109.1"/>
    <property type="molecule type" value="Genomic_DNA"/>
</dbReference>
<evidence type="ECO:0000313" key="7">
    <source>
        <dbReference type="Proteomes" id="UP001500298"/>
    </source>
</evidence>
<keyword evidence="3" id="KW-0812">Transmembrane</keyword>
<keyword evidence="7" id="KW-1185">Reference proteome</keyword>
<keyword evidence="3" id="KW-1133">Transmembrane helix</keyword>
<accession>A0ABP9D4R3</accession>
<feature type="domain" description="PPM-type phosphatase" evidence="5">
    <location>
        <begin position="922"/>
        <end position="1146"/>
    </location>
</feature>
<evidence type="ECO:0000256" key="4">
    <source>
        <dbReference type="SAM" id="SignalP"/>
    </source>
</evidence>
<keyword evidence="3" id="KW-0472">Membrane</keyword>
<dbReference type="InterPro" id="IPR011123">
    <property type="entry name" value="Y_Y_Y"/>
</dbReference>
<dbReference type="Gene3D" id="2.130.10.10">
    <property type="entry name" value="YVTN repeat-like/Quinoprotein amine dehydrogenase"/>
    <property type="match status" value="2"/>
</dbReference>
<feature type="transmembrane region" description="Helical" evidence="3">
    <location>
        <begin position="791"/>
        <end position="809"/>
    </location>
</feature>
<dbReference type="PANTHER" id="PTHR43547">
    <property type="entry name" value="TWO-COMPONENT HISTIDINE KINASE"/>
    <property type="match status" value="1"/>
</dbReference>
<dbReference type="InterPro" id="IPR015943">
    <property type="entry name" value="WD40/YVTN_repeat-like_dom_sf"/>
</dbReference>
<evidence type="ECO:0000256" key="3">
    <source>
        <dbReference type="SAM" id="Phobius"/>
    </source>
</evidence>
<proteinExistence type="predicted"/>
<dbReference type="Pfam" id="PF07228">
    <property type="entry name" value="SpoIIE"/>
    <property type="match status" value="1"/>
</dbReference>
<dbReference type="SMART" id="SM00331">
    <property type="entry name" value="PP2C_SIG"/>
    <property type="match status" value="1"/>
</dbReference>
<evidence type="ECO:0000256" key="1">
    <source>
        <dbReference type="ARBA" id="ARBA00022553"/>
    </source>
</evidence>
<evidence type="ECO:0000313" key="6">
    <source>
        <dbReference type="EMBL" id="GAA4828109.1"/>
    </source>
</evidence>
<dbReference type="PANTHER" id="PTHR43547:SF2">
    <property type="entry name" value="HYBRID SIGNAL TRANSDUCTION HISTIDINE KINASE C"/>
    <property type="match status" value="1"/>
</dbReference>
<evidence type="ECO:0000259" key="5">
    <source>
        <dbReference type="SMART" id="SM00331"/>
    </source>
</evidence>
<protein>
    <recommendedName>
        <fullName evidence="5">PPM-type phosphatase domain-containing protein</fullName>
    </recommendedName>
</protein>
<reference evidence="7" key="1">
    <citation type="journal article" date="2019" name="Int. J. Syst. Evol. Microbiol.">
        <title>The Global Catalogue of Microorganisms (GCM) 10K type strain sequencing project: providing services to taxonomists for standard genome sequencing and annotation.</title>
        <authorList>
            <consortium name="The Broad Institute Genomics Platform"/>
            <consortium name="The Broad Institute Genome Sequencing Center for Infectious Disease"/>
            <person name="Wu L."/>
            <person name="Ma J."/>
        </authorList>
    </citation>
    <scope>NUCLEOTIDE SEQUENCE [LARGE SCALE GENOMIC DNA]</scope>
    <source>
        <strain evidence="7">JCM 18326</strain>
    </source>
</reference>
<dbReference type="InterPro" id="IPR011110">
    <property type="entry name" value="Reg_prop"/>
</dbReference>
<dbReference type="Proteomes" id="UP001500298">
    <property type="component" value="Unassembled WGS sequence"/>
</dbReference>
<dbReference type="Pfam" id="PF07494">
    <property type="entry name" value="Reg_prop"/>
    <property type="match status" value="5"/>
</dbReference>